<dbReference type="EMBL" id="PEYE01000040">
    <property type="protein sequence ID" value="PIS38656.1"/>
    <property type="molecule type" value="Genomic_DNA"/>
</dbReference>
<dbReference type="InterPro" id="IPR036049">
    <property type="entry name" value="Ribosomal_uL29_sf"/>
</dbReference>
<name>A0A2M6T0N4_9BACT</name>
<evidence type="ECO:0000313" key="7">
    <source>
        <dbReference type="Proteomes" id="UP000229390"/>
    </source>
</evidence>
<dbReference type="GO" id="GO:1990904">
    <property type="term" value="C:ribonucleoprotein complex"/>
    <property type="evidence" value="ECO:0007669"/>
    <property type="project" value="UniProtKB-KW"/>
</dbReference>
<comment type="similarity">
    <text evidence="1 5">Belongs to the universal ribosomal protein uL29 family.</text>
</comment>
<gene>
    <name evidence="5 6" type="primary">rpmC</name>
    <name evidence="6" type="ORF">COT34_02495</name>
</gene>
<dbReference type="InterPro" id="IPR001854">
    <property type="entry name" value="Ribosomal_uL29"/>
</dbReference>
<evidence type="ECO:0000256" key="5">
    <source>
        <dbReference type="HAMAP-Rule" id="MF_00374"/>
    </source>
</evidence>
<dbReference type="SUPFAM" id="SSF46561">
    <property type="entry name" value="Ribosomal protein L29 (L29p)"/>
    <property type="match status" value="1"/>
</dbReference>
<sequence>MKLKELRQRPIVELEQLLKENREKLRQSRFDLTAGKLKNVKIIANTRKEIARILTLIKETALKNEIK</sequence>
<dbReference type="GO" id="GO:0005840">
    <property type="term" value="C:ribosome"/>
    <property type="evidence" value="ECO:0007669"/>
    <property type="project" value="UniProtKB-KW"/>
</dbReference>
<evidence type="ECO:0000256" key="2">
    <source>
        <dbReference type="ARBA" id="ARBA00022980"/>
    </source>
</evidence>
<evidence type="ECO:0000313" key="6">
    <source>
        <dbReference type="EMBL" id="PIS38656.1"/>
    </source>
</evidence>
<proteinExistence type="inferred from homology"/>
<reference evidence="7" key="1">
    <citation type="submission" date="2017-09" db="EMBL/GenBank/DDBJ databases">
        <title>Depth-based differentiation of microbial function through sediment-hosted aquifers and enrichment of novel symbionts in the deep terrestrial subsurface.</title>
        <authorList>
            <person name="Probst A.J."/>
            <person name="Ladd B."/>
            <person name="Jarett J.K."/>
            <person name="Geller-Mcgrath D.E."/>
            <person name="Sieber C.M.K."/>
            <person name="Emerson J.B."/>
            <person name="Anantharaman K."/>
            <person name="Thomas B.C."/>
            <person name="Malmstrom R."/>
            <person name="Stieglmeier M."/>
            <person name="Klingl A."/>
            <person name="Woyke T."/>
            <person name="Ryan C.M."/>
            <person name="Banfield J.F."/>
        </authorList>
    </citation>
    <scope>NUCLEOTIDE SEQUENCE [LARGE SCALE GENOMIC DNA]</scope>
</reference>
<dbReference type="AlphaFoldDB" id="A0A2M6T0N4"/>
<evidence type="ECO:0000256" key="4">
    <source>
        <dbReference type="ARBA" id="ARBA00035204"/>
    </source>
</evidence>
<dbReference type="GO" id="GO:0003735">
    <property type="term" value="F:structural constituent of ribosome"/>
    <property type="evidence" value="ECO:0007669"/>
    <property type="project" value="InterPro"/>
</dbReference>
<keyword evidence="3 5" id="KW-0687">Ribonucleoprotein</keyword>
<accession>A0A2M6T0N4</accession>
<dbReference type="Pfam" id="PF00831">
    <property type="entry name" value="Ribosomal_L29"/>
    <property type="match status" value="1"/>
</dbReference>
<dbReference type="Gene3D" id="1.10.287.310">
    <property type="match status" value="1"/>
</dbReference>
<protein>
    <recommendedName>
        <fullName evidence="4 5">Large ribosomal subunit protein uL29</fullName>
    </recommendedName>
</protein>
<dbReference type="NCBIfam" id="TIGR00012">
    <property type="entry name" value="L29"/>
    <property type="match status" value="1"/>
</dbReference>
<organism evidence="6 7">
    <name type="scientific">Candidatus Nealsonbacteria bacterium CG08_land_8_20_14_0_20_43_11</name>
    <dbReference type="NCBI Taxonomy" id="1974706"/>
    <lineage>
        <taxon>Bacteria</taxon>
        <taxon>Candidatus Nealsoniibacteriota</taxon>
    </lineage>
</organism>
<dbReference type="Proteomes" id="UP000229390">
    <property type="component" value="Unassembled WGS sequence"/>
</dbReference>
<evidence type="ECO:0000256" key="1">
    <source>
        <dbReference type="ARBA" id="ARBA00009254"/>
    </source>
</evidence>
<dbReference type="HAMAP" id="MF_00374">
    <property type="entry name" value="Ribosomal_uL29"/>
    <property type="match status" value="1"/>
</dbReference>
<evidence type="ECO:0000256" key="3">
    <source>
        <dbReference type="ARBA" id="ARBA00023274"/>
    </source>
</evidence>
<dbReference type="GO" id="GO:0006412">
    <property type="term" value="P:translation"/>
    <property type="evidence" value="ECO:0007669"/>
    <property type="project" value="UniProtKB-UniRule"/>
</dbReference>
<keyword evidence="2 5" id="KW-0689">Ribosomal protein</keyword>
<comment type="caution">
    <text evidence="6">The sequence shown here is derived from an EMBL/GenBank/DDBJ whole genome shotgun (WGS) entry which is preliminary data.</text>
</comment>